<dbReference type="Proteomes" id="UP000467700">
    <property type="component" value="Unassembled WGS sequence"/>
</dbReference>
<feature type="chain" id="PRO_5035717695" evidence="2">
    <location>
        <begin position="29"/>
        <end position="273"/>
    </location>
</feature>
<evidence type="ECO:0000256" key="2">
    <source>
        <dbReference type="SAM" id="SignalP"/>
    </source>
</evidence>
<feature type="region of interest" description="Disordered" evidence="1">
    <location>
        <begin position="218"/>
        <end position="252"/>
    </location>
</feature>
<proteinExistence type="predicted"/>
<protein>
    <submittedName>
        <fullName evidence="3">Uncharacterized protein</fullName>
    </submittedName>
</protein>
<accession>A0A8S0VXK7</accession>
<name>A0A8S0VXK7_CYCAE</name>
<feature type="region of interest" description="Disordered" evidence="1">
    <location>
        <begin position="169"/>
        <end position="194"/>
    </location>
</feature>
<evidence type="ECO:0000256" key="1">
    <source>
        <dbReference type="SAM" id="MobiDB-lite"/>
    </source>
</evidence>
<reference evidence="3 4" key="1">
    <citation type="submission" date="2020-01" db="EMBL/GenBank/DDBJ databases">
        <authorList>
            <person name="Gupta K D."/>
        </authorList>
    </citation>
    <scope>NUCLEOTIDE SEQUENCE [LARGE SCALE GENOMIC DNA]</scope>
</reference>
<organism evidence="3 4">
    <name type="scientific">Cyclocybe aegerita</name>
    <name type="common">Black poplar mushroom</name>
    <name type="synonym">Agrocybe aegerita</name>
    <dbReference type="NCBI Taxonomy" id="1973307"/>
    <lineage>
        <taxon>Eukaryota</taxon>
        <taxon>Fungi</taxon>
        <taxon>Dikarya</taxon>
        <taxon>Basidiomycota</taxon>
        <taxon>Agaricomycotina</taxon>
        <taxon>Agaricomycetes</taxon>
        <taxon>Agaricomycetidae</taxon>
        <taxon>Agaricales</taxon>
        <taxon>Agaricineae</taxon>
        <taxon>Bolbitiaceae</taxon>
        <taxon>Cyclocybe</taxon>
    </lineage>
</organism>
<dbReference type="OrthoDB" id="2099276at2759"/>
<evidence type="ECO:0000313" key="4">
    <source>
        <dbReference type="Proteomes" id="UP000467700"/>
    </source>
</evidence>
<sequence>MRASFVAWSSQALLLLTVITSLISPALATPLPSSASSTVHIFVLPASEPSRPKAIIRPEGDTRRFTLVALSDLPEVQSHNSNIWHSLRALVAIFSPSYSSWPLGSSPSASAFSSARQLIGGPDATVNTHSMPPNLQFDRIHIQNRYETAHLLDVALERQIAALEIAREADGEHPELEPTDDVTEPPLPRRSKRVKLEAECEPDIEELEVGLHVTKQWTAASVSSKSKRERSKTSTRIPQASQKPHPEPPNWRATYAAIKKLRARIEAPVDTMG</sequence>
<evidence type="ECO:0000313" key="3">
    <source>
        <dbReference type="EMBL" id="CAA7260941.1"/>
    </source>
</evidence>
<keyword evidence="4" id="KW-1185">Reference proteome</keyword>
<feature type="signal peptide" evidence="2">
    <location>
        <begin position="1"/>
        <end position="28"/>
    </location>
</feature>
<dbReference type="EMBL" id="CACVBS010000031">
    <property type="protein sequence ID" value="CAA7260941.1"/>
    <property type="molecule type" value="Genomic_DNA"/>
</dbReference>
<comment type="caution">
    <text evidence="3">The sequence shown here is derived from an EMBL/GenBank/DDBJ whole genome shotgun (WGS) entry which is preliminary data.</text>
</comment>
<dbReference type="AlphaFoldDB" id="A0A8S0VXK7"/>
<keyword evidence="2" id="KW-0732">Signal</keyword>
<gene>
    <name evidence="3" type="ORF">AAE3_LOCUS3087</name>
</gene>